<gene>
    <name evidence="6" type="primary">rplB</name>
    <name evidence="10" type="ORF">Fokcrypt_00233</name>
</gene>
<comment type="subunit">
    <text evidence="6">Part of the 50S ribosomal subunit. Forms a bridge to the 30S subunit in the 70S ribosome.</text>
</comment>
<reference evidence="10" key="1">
    <citation type="submission" date="2022-10" db="EMBL/GenBank/DDBJ databases">
        <title>Host association and intracellularity evolved multiple times independently in the Rickettsiales.</title>
        <authorList>
            <person name="Castelli M."/>
            <person name="Nardi T."/>
            <person name="Gammuto L."/>
            <person name="Bellinzona G."/>
            <person name="Sabaneyeva E."/>
            <person name="Potekhin A."/>
            <person name="Serra V."/>
            <person name="Petroni G."/>
            <person name="Sassera D."/>
        </authorList>
    </citation>
    <scope>NUCLEOTIDE SEQUENCE [LARGE SCALE GENOMIC DNA]</scope>
    <source>
        <strain evidence="10">US_Bl 11III1</strain>
    </source>
</reference>
<evidence type="ECO:0000256" key="1">
    <source>
        <dbReference type="ARBA" id="ARBA00005636"/>
    </source>
</evidence>
<dbReference type="GO" id="GO:0005840">
    <property type="term" value="C:ribosome"/>
    <property type="evidence" value="ECO:0007669"/>
    <property type="project" value="UniProtKB-KW"/>
</dbReference>
<dbReference type="Gene3D" id="2.30.30.30">
    <property type="match status" value="1"/>
</dbReference>
<feature type="domain" description="Large ribosomal subunit protein uL2 C-terminal" evidence="8">
    <location>
        <begin position="116"/>
        <end position="247"/>
    </location>
</feature>
<dbReference type="Gene3D" id="4.10.950.10">
    <property type="entry name" value="Ribosomal protein L2, domain 3"/>
    <property type="match status" value="1"/>
</dbReference>
<keyword evidence="11" id="KW-1185">Reference proteome</keyword>
<evidence type="ECO:0000256" key="2">
    <source>
        <dbReference type="ARBA" id="ARBA00022730"/>
    </source>
</evidence>
<sequence length="269" mass="29433">MCSSTRGLVSVARDDLWAGKPFKGLVSSLNKSGGRNNMGRITVRHKGGGHKVKYRIIDFKRRKLDIQATVERLEYDPNRTSFIALIKYSDGEYSYIIAPHNLKIGDTVISSSNAEIKVGNTLPLGKMPSGTVVHNIELKPNKGGQLVRSAGCSAMVTGSDGDYVLVRLKSGKATITRKILRTCFATVGVVSNQDNRNIKFAKAGRKRWMGVRPTVRGVAMNPVDHPHGGGEGKTSGGRHPVTPWGKCTKGLKTRKNKRTDKFIVHVKNK</sequence>
<keyword evidence="4 6" id="KW-0689">Ribosomal protein</keyword>
<dbReference type="Proteomes" id="UP001325140">
    <property type="component" value="Chromosome"/>
</dbReference>
<comment type="function">
    <text evidence="6">One of the primary rRNA binding proteins. Required for association of the 30S and 50S subunits to form the 70S ribosome, for tRNA binding and peptide bond formation. It has been suggested to have peptidyltransferase activity; this is somewhat controversial. Makes several contacts with the 16S rRNA in the 70S ribosome.</text>
</comment>
<dbReference type="InterPro" id="IPR022666">
    <property type="entry name" value="Ribosomal_uL2_RNA-bd_dom"/>
</dbReference>
<dbReference type="PANTHER" id="PTHR13691">
    <property type="entry name" value="RIBOSOMAL PROTEIN L2"/>
    <property type="match status" value="1"/>
</dbReference>
<dbReference type="HAMAP" id="MF_01320_B">
    <property type="entry name" value="Ribosomal_uL2_B"/>
    <property type="match status" value="1"/>
</dbReference>
<protein>
    <recommendedName>
        <fullName evidence="6">Large ribosomal subunit protein uL2</fullName>
    </recommendedName>
</protein>
<comment type="similarity">
    <text evidence="1 6">Belongs to the universal ribosomal protein uL2 family.</text>
</comment>
<dbReference type="InterPro" id="IPR022671">
    <property type="entry name" value="Ribosomal_uL2_CS"/>
</dbReference>
<evidence type="ECO:0000256" key="7">
    <source>
        <dbReference type="SAM" id="MobiDB-lite"/>
    </source>
</evidence>
<dbReference type="InterPro" id="IPR002171">
    <property type="entry name" value="Ribosomal_uL2"/>
</dbReference>
<evidence type="ECO:0000259" key="8">
    <source>
        <dbReference type="SMART" id="SM01382"/>
    </source>
</evidence>
<dbReference type="NCBIfam" id="TIGR01171">
    <property type="entry name" value="rplB_bact"/>
    <property type="match status" value="1"/>
</dbReference>
<dbReference type="EMBL" id="CP110343">
    <property type="protein sequence ID" value="WPX97719.1"/>
    <property type="molecule type" value="Genomic_DNA"/>
</dbReference>
<accession>A0ABZ0UNM4</accession>
<evidence type="ECO:0000259" key="9">
    <source>
        <dbReference type="SMART" id="SM01383"/>
    </source>
</evidence>
<evidence type="ECO:0000256" key="3">
    <source>
        <dbReference type="ARBA" id="ARBA00022884"/>
    </source>
</evidence>
<dbReference type="InterPro" id="IPR014726">
    <property type="entry name" value="Ribosomal_uL2_dom3"/>
</dbReference>
<dbReference type="PANTHER" id="PTHR13691:SF5">
    <property type="entry name" value="LARGE RIBOSOMAL SUBUNIT PROTEIN UL2M"/>
    <property type="match status" value="1"/>
</dbReference>
<dbReference type="PIRSF" id="PIRSF002158">
    <property type="entry name" value="Ribosomal_L2"/>
    <property type="match status" value="1"/>
</dbReference>
<dbReference type="SUPFAM" id="SSF50249">
    <property type="entry name" value="Nucleic acid-binding proteins"/>
    <property type="match status" value="1"/>
</dbReference>
<organism evidence="10 11">
    <name type="scientific">Candidatus Fokinia crypta</name>
    <dbReference type="NCBI Taxonomy" id="1920990"/>
    <lineage>
        <taxon>Bacteria</taxon>
        <taxon>Pseudomonadati</taxon>
        <taxon>Pseudomonadota</taxon>
        <taxon>Alphaproteobacteria</taxon>
        <taxon>Rickettsiales</taxon>
        <taxon>Candidatus Midichloriaceae</taxon>
        <taxon>Candidatus Fokinia</taxon>
    </lineage>
</organism>
<keyword evidence="2 6" id="KW-0699">rRNA-binding</keyword>
<evidence type="ECO:0000313" key="11">
    <source>
        <dbReference type="Proteomes" id="UP001325140"/>
    </source>
</evidence>
<dbReference type="Gene3D" id="2.40.50.140">
    <property type="entry name" value="Nucleic acid-binding proteins"/>
    <property type="match status" value="1"/>
</dbReference>
<feature type="region of interest" description="Disordered" evidence="7">
    <location>
        <begin position="218"/>
        <end position="247"/>
    </location>
</feature>
<dbReference type="InterPro" id="IPR005880">
    <property type="entry name" value="Ribosomal_uL2_bac/org-type"/>
</dbReference>
<keyword evidence="3 6" id="KW-0694">RNA-binding</keyword>
<proteinExistence type="inferred from homology"/>
<dbReference type="SMART" id="SM01383">
    <property type="entry name" value="Ribosomal_L2"/>
    <property type="match status" value="1"/>
</dbReference>
<dbReference type="Pfam" id="PF00181">
    <property type="entry name" value="Ribosomal_L2_N"/>
    <property type="match status" value="1"/>
</dbReference>
<keyword evidence="5 6" id="KW-0687">Ribonucleoprotein</keyword>
<dbReference type="InterPro" id="IPR014722">
    <property type="entry name" value="Rib_uL2_dom2"/>
</dbReference>
<dbReference type="InterPro" id="IPR022669">
    <property type="entry name" value="Ribosomal_uL2_C"/>
</dbReference>
<dbReference type="InterPro" id="IPR008991">
    <property type="entry name" value="Translation_prot_SH3-like_sf"/>
</dbReference>
<dbReference type="InterPro" id="IPR012340">
    <property type="entry name" value="NA-bd_OB-fold"/>
</dbReference>
<feature type="domain" description="Large ribosomal subunit protein uL2 RNA-binding" evidence="9">
    <location>
        <begin position="34"/>
        <end position="110"/>
    </location>
</feature>
<evidence type="ECO:0000256" key="4">
    <source>
        <dbReference type="ARBA" id="ARBA00022980"/>
    </source>
</evidence>
<dbReference type="PROSITE" id="PS00467">
    <property type="entry name" value="RIBOSOMAL_L2"/>
    <property type="match status" value="1"/>
</dbReference>
<name>A0ABZ0UNM4_9RICK</name>
<dbReference type="SUPFAM" id="SSF50104">
    <property type="entry name" value="Translation proteins SH3-like domain"/>
    <property type="match status" value="1"/>
</dbReference>
<dbReference type="SMART" id="SM01382">
    <property type="entry name" value="Ribosomal_L2_C"/>
    <property type="match status" value="1"/>
</dbReference>
<evidence type="ECO:0000256" key="6">
    <source>
        <dbReference type="HAMAP-Rule" id="MF_01320"/>
    </source>
</evidence>
<evidence type="ECO:0000313" key="10">
    <source>
        <dbReference type="EMBL" id="WPX97719.1"/>
    </source>
</evidence>
<evidence type="ECO:0000256" key="5">
    <source>
        <dbReference type="ARBA" id="ARBA00023274"/>
    </source>
</evidence>
<dbReference type="Pfam" id="PF03947">
    <property type="entry name" value="Ribosomal_L2_C"/>
    <property type="match status" value="1"/>
</dbReference>